<keyword evidence="3" id="KW-0560">Oxidoreductase</keyword>
<dbReference type="PANTHER" id="PTHR16557">
    <property type="entry name" value="ALKYLATED DNA REPAIR PROTEIN ALKB-RELATED"/>
    <property type="match status" value="1"/>
</dbReference>
<keyword evidence="4 5" id="KW-0408">Iron</keyword>
<keyword evidence="1 5" id="KW-0479">Metal-binding</keyword>
<dbReference type="Proteomes" id="UP001165082">
    <property type="component" value="Unassembled WGS sequence"/>
</dbReference>
<feature type="domain" description="Alpha-ketoglutarate-dependent dioxygenase AlkB-like" evidence="6">
    <location>
        <begin position="1"/>
        <end position="116"/>
    </location>
</feature>
<feature type="binding site" evidence="5">
    <location>
        <position position="4"/>
    </location>
    <ligand>
        <name>Fe cation</name>
        <dbReference type="ChEBI" id="CHEBI:24875"/>
        <note>catalytic</note>
    </ligand>
</feature>
<dbReference type="GO" id="GO:0008198">
    <property type="term" value="F:ferrous iron binding"/>
    <property type="evidence" value="ECO:0007669"/>
    <property type="project" value="TreeGrafter"/>
</dbReference>
<reference evidence="7" key="1">
    <citation type="submission" date="2022-07" db="EMBL/GenBank/DDBJ databases">
        <title>Genome analysis of Parmales, a sister group of diatoms, reveals the evolutionary specialization of diatoms from phago-mixotrophs to photoautotrophs.</title>
        <authorList>
            <person name="Ban H."/>
            <person name="Sato S."/>
            <person name="Yoshikawa S."/>
            <person name="Kazumasa Y."/>
            <person name="Nakamura Y."/>
            <person name="Ichinomiya M."/>
            <person name="Saitoh K."/>
            <person name="Sato N."/>
            <person name="Blanc-Mathieu R."/>
            <person name="Endo H."/>
            <person name="Kuwata A."/>
            <person name="Ogata H."/>
        </authorList>
    </citation>
    <scope>NUCLEOTIDE SEQUENCE</scope>
</reference>
<evidence type="ECO:0000313" key="8">
    <source>
        <dbReference type="Proteomes" id="UP001165082"/>
    </source>
</evidence>
<comment type="caution">
    <text evidence="7">The sequence shown here is derived from an EMBL/GenBank/DDBJ whole genome shotgun (WGS) entry which is preliminary data.</text>
</comment>
<protein>
    <recommendedName>
        <fullName evidence="6">Alpha-ketoglutarate-dependent dioxygenase AlkB-like domain-containing protein</fullName>
    </recommendedName>
</protein>
<sequence>MGGHKDDLEYAFEKPVISVSLGLPGIFLLGGLTKEEKPTPILVRDGDCMVMGGGSRLRFHGLAKVLGNDVKLPVVDEGLRTAGLAFGGEGGEGGGEEESGQVVKYLEEHRINVNVRQVLPDGVSRIDEVNDG</sequence>
<keyword evidence="8" id="KW-1185">Reference proteome</keyword>
<dbReference type="Gene3D" id="2.60.120.590">
    <property type="entry name" value="Alpha-ketoglutarate-dependent dioxygenase AlkB-like"/>
    <property type="match status" value="1"/>
</dbReference>
<evidence type="ECO:0000259" key="6">
    <source>
        <dbReference type="Pfam" id="PF13532"/>
    </source>
</evidence>
<dbReference type="GO" id="GO:0035513">
    <property type="term" value="P:oxidative RNA demethylation"/>
    <property type="evidence" value="ECO:0007669"/>
    <property type="project" value="TreeGrafter"/>
</dbReference>
<evidence type="ECO:0000256" key="1">
    <source>
        <dbReference type="ARBA" id="ARBA00022723"/>
    </source>
</evidence>
<evidence type="ECO:0000256" key="5">
    <source>
        <dbReference type="PIRSR" id="PIRSR604574-2"/>
    </source>
</evidence>
<dbReference type="OrthoDB" id="6614653at2759"/>
<dbReference type="InterPro" id="IPR027450">
    <property type="entry name" value="AlkB-like"/>
</dbReference>
<dbReference type="InterPro" id="IPR004574">
    <property type="entry name" value="Alkb"/>
</dbReference>
<keyword evidence="2" id="KW-0223">Dioxygenase</keyword>
<dbReference type="GO" id="GO:0035515">
    <property type="term" value="F:oxidative RNA demethylase activity"/>
    <property type="evidence" value="ECO:0007669"/>
    <property type="project" value="TreeGrafter"/>
</dbReference>
<evidence type="ECO:0000256" key="2">
    <source>
        <dbReference type="ARBA" id="ARBA00022964"/>
    </source>
</evidence>
<dbReference type="SUPFAM" id="SSF51197">
    <property type="entry name" value="Clavaminate synthase-like"/>
    <property type="match status" value="1"/>
</dbReference>
<dbReference type="EMBL" id="BRXZ01000684">
    <property type="protein sequence ID" value="GMH50792.1"/>
    <property type="molecule type" value="Genomic_DNA"/>
</dbReference>
<feature type="binding site" evidence="5">
    <location>
        <position position="60"/>
    </location>
    <ligand>
        <name>Fe cation</name>
        <dbReference type="ChEBI" id="CHEBI:24875"/>
        <note>catalytic</note>
    </ligand>
</feature>
<comment type="cofactor">
    <cofactor evidence="5">
        <name>Fe(2+)</name>
        <dbReference type="ChEBI" id="CHEBI:29033"/>
    </cofactor>
    <text evidence="5">Binds 1 Fe(2+) ion per subunit.</text>
</comment>
<dbReference type="GO" id="GO:0005737">
    <property type="term" value="C:cytoplasm"/>
    <property type="evidence" value="ECO:0007669"/>
    <property type="project" value="TreeGrafter"/>
</dbReference>
<dbReference type="AlphaFoldDB" id="A0A9W7DQC9"/>
<name>A0A9W7DQC9_9STRA</name>
<organism evidence="7 8">
    <name type="scientific">Triparma retinervis</name>
    <dbReference type="NCBI Taxonomy" id="2557542"/>
    <lineage>
        <taxon>Eukaryota</taxon>
        <taxon>Sar</taxon>
        <taxon>Stramenopiles</taxon>
        <taxon>Ochrophyta</taxon>
        <taxon>Bolidophyceae</taxon>
        <taxon>Parmales</taxon>
        <taxon>Triparmaceae</taxon>
        <taxon>Triparma</taxon>
    </lineage>
</organism>
<evidence type="ECO:0000256" key="3">
    <source>
        <dbReference type="ARBA" id="ARBA00023002"/>
    </source>
</evidence>
<dbReference type="Pfam" id="PF13532">
    <property type="entry name" value="2OG-FeII_Oxy_2"/>
    <property type="match status" value="1"/>
</dbReference>
<evidence type="ECO:0000313" key="7">
    <source>
        <dbReference type="EMBL" id="GMH50792.1"/>
    </source>
</evidence>
<proteinExistence type="predicted"/>
<dbReference type="GO" id="GO:0035516">
    <property type="term" value="F:broad specificity oxidative DNA demethylase activity"/>
    <property type="evidence" value="ECO:0007669"/>
    <property type="project" value="TreeGrafter"/>
</dbReference>
<gene>
    <name evidence="7" type="ORF">TrRE_jg4790</name>
</gene>
<dbReference type="PANTHER" id="PTHR16557:SF11">
    <property type="entry name" value="ALPHA-KETOGLUTARATE-DEPENDENT DIOXYGENASE ALKB"/>
    <property type="match status" value="1"/>
</dbReference>
<dbReference type="InterPro" id="IPR037151">
    <property type="entry name" value="AlkB-like_sf"/>
</dbReference>
<feature type="binding site" evidence="5">
    <location>
        <position position="6"/>
    </location>
    <ligand>
        <name>Fe cation</name>
        <dbReference type="ChEBI" id="CHEBI:24875"/>
        <note>catalytic</note>
    </ligand>
</feature>
<accession>A0A9W7DQC9</accession>
<evidence type="ECO:0000256" key="4">
    <source>
        <dbReference type="ARBA" id="ARBA00023004"/>
    </source>
</evidence>